<keyword evidence="17" id="KW-1185">Reference proteome</keyword>
<keyword evidence="5" id="KW-0808">Transferase</keyword>
<evidence type="ECO:0000256" key="1">
    <source>
        <dbReference type="ARBA" id="ARBA00004123"/>
    </source>
</evidence>
<evidence type="ECO:0000256" key="2">
    <source>
        <dbReference type="ARBA" id="ARBA00004718"/>
    </source>
</evidence>
<dbReference type="Pfam" id="PF11789">
    <property type="entry name" value="zf-Nse"/>
    <property type="match status" value="1"/>
</dbReference>
<reference evidence="16 17" key="1">
    <citation type="journal article" date="2007" name="Science">
        <title>Sea anemone genome reveals ancestral eumetazoan gene repertoire and genomic organization.</title>
        <authorList>
            <person name="Putnam N.H."/>
            <person name="Srivastava M."/>
            <person name="Hellsten U."/>
            <person name="Dirks B."/>
            <person name="Chapman J."/>
            <person name="Salamov A."/>
            <person name="Terry A."/>
            <person name="Shapiro H."/>
            <person name="Lindquist E."/>
            <person name="Kapitonov V.V."/>
            <person name="Jurka J."/>
            <person name="Genikhovich G."/>
            <person name="Grigoriev I.V."/>
            <person name="Lucas S.M."/>
            <person name="Steele R.E."/>
            <person name="Finnerty J.R."/>
            <person name="Technau U."/>
            <person name="Martindale M.Q."/>
            <person name="Rokhsar D.S."/>
        </authorList>
    </citation>
    <scope>NUCLEOTIDE SEQUENCE [LARGE SCALE GENOMIC DNA]</scope>
    <source>
        <strain evidence="17">CH2 X CH6</strain>
    </source>
</reference>
<evidence type="ECO:0000256" key="12">
    <source>
        <dbReference type="ARBA" id="ARBA00032533"/>
    </source>
</evidence>
<dbReference type="GO" id="GO:0016925">
    <property type="term" value="P:protein sumoylation"/>
    <property type="evidence" value="ECO:0000318"/>
    <property type="project" value="GO_Central"/>
</dbReference>
<dbReference type="EMBL" id="DS469527">
    <property type="protein sequence ID" value="EDO46510.1"/>
    <property type="molecule type" value="Genomic_DNA"/>
</dbReference>
<dbReference type="Gene3D" id="3.30.40.10">
    <property type="entry name" value="Zinc/RING finger domain, C3HC4 (zinc finger)"/>
    <property type="match status" value="1"/>
</dbReference>
<dbReference type="GO" id="GO:0005634">
    <property type="term" value="C:nucleus"/>
    <property type="evidence" value="ECO:0000318"/>
    <property type="project" value="GO_Central"/>
</dbReference>
<dbReference type="InterPro" id="IPR026846">
    <property type="entry name" value="Nse2(Mms21)"/>
</dbReference>
<dbReference type="GO" id="GO:0008270">
    <property type="term" value="F:zinc ion binding"/>
    <property type="evidence" value="ECO:0007669"/>
    <property type="project" value="UniProtKB-KW"/>
</dbReference>
<sequence>MPSHFTGIDNASAKLQKMKEFVDNGMAATLDIALDLEERKESSDGVKELKDLMAQYVHMEREMDQWMDAVQQAKAQFTREYDPAKSEIPDIETIFQKKIEDLESANNDKDLLNHKKIVGFDKKIWKVHHEKEQMIGAGGAEDMDADLIMSQATVQTKCPITLKEMTKPMSSKNCKHSYEKEAIEHMIKKSRVKSVRCPISGCPHTLTLNDLEVNVELEHHIARKKRQT</sequence>
<dbReference type="InterPro" id="IPR004181">
    <property type="entry name" value="Znf_MIZ"/>
</dbReference>
<dbReference type="PhylomeDB" id="A7RQ72"/>
<dbReference type="CDD" id="cd16651">
    <property type="entry name" value="SPL-RING_NSE2"/>
    <property type="match status" value="1"/>
</dbReference>
<dbReference type="STRING" id="45351.A7RQ72"/>
<protein>
    <recommendedName>
        <fullName evidence="4">E3 SUMO-protein ligase NSE2</fullName>
    </recommendedName>
    <alternativeName>
        <fullName evidence="11">E3 SUMO-protein transferase NSE2</fullName>
    </alternativeName>
    <alternativeName>
        <fullName evidence="12">Non-structural maintenance of chromosomes element 2 homolog</fullName>
    </alternativeName>
</protein>
<keyword evidence="6" id="KW-0479">Metal-binding</keyword>
<keyword evidence="14" id="KW-0175">Coiled coil</keyword>
<dbReference type="KEGG" id="nve:5518625"/>
<evidence type="ECO:0000256" key="3">
    <source>
        <dbReference type="ARBA" id="ARBA00008212"/>
    </source>
</evidence>
<dbReference type="UniPathway" id="UPA00886"/>
<dbReference type="PANTHER" id="PTHR21330:SF1">
    <property type="entry name" value="E3 SUMO-PROTEIN LIGASE NSE2"/>
    <property type="match status" value="1"/>
</dbReference>
<dbReference type="SUPFAM" id="SSF57850">
    <property type="entry name" value="RING/U-box"/>
    <property type="match status" value="1"/>
</dbReference>
<organism evidence="16 17">
    <name type="scientific">Nematostella vectensis</name>
    <name type="common">Starlet sea anemone</name>
    <dbReference type="NCBI Taxonomy" id="45351"/>
    <lineage>
        <taxon>Eukaryota</taxon>
        <taxon>Metazoa</taxon>
        <taxon>Cnidaria</taxon>
        <taxon>Anthozoa</taxon>
        <taxon>Hexacorallia</taxon>
        <taxon>Actiniaria</taxon>
        <taxon>Edwardsiidae</taxon>
        <taxon>Nematostella</taxon>
    </lineage>
</organism>
<dbReference type="PROSITE" id="PS51044">
    <property type="entry name" value="ZF_SP_RING"/>
    <property type="match status" value="1"/>
</dbReference>
<evidence type="ECO:0000313" key="17">
    <source>
        <dbReference type="Proteomes" id="UP000001593"/>
    </source>
</evidence>
<evidence type="ECO:0000256" key="14">
    <source>
        <dbReference type="SAM" id="Coils"/>
    </source>
</evidence>
<keyword evidence="10" id="KW-0539">Nucleus</keyword>
<dbReference type="GO" id="GO:0000724">
    <property type="term" value="P:double-strand break repair via homologous recombination"/>
    <property type="evidence" value="ECO:0000318"/>
    <property type="project" value="GO_Central"/>
</dbReference>
<comment type="similarity">
    <text evidence="3">Belongs to the NSE2 family.</text>
</comment>
<evidence type="ECO:0000256" key="5">
    <source>
        <dbReference type="ARBA" id="ARBA00022679"/>
    </source>
</evidence>
<evidence type="ECO:0000256" key="13">
    <source>
        <dbReference type="PROSITE-ProRule" id="PRU00452"/>
    </source>
</evidence>
<dbReference type="AlphaFoldDB" id="A7RQ72"/>
<accession>A7RQ72</accession>
<evidence type="ECO:0000313" key="16">
    <source>
        <dbReference type="EMBL" id="EDO46510.1"/>
    </source>
</evidence>
<dbReference type="HOGENOM" id="CLU_106543_0_0_1"/>
<dbReference type="eggNOG" id="KOG2979">
    <property type="taxonomic scope" value="Eukaryota"/>
</dbReference>
<comment type="pathway">
    <text evidence="2">Protein modification; protein sumoylation.</text>
</comment>
<evidence type="ECO:0000256" key="7">
    <source>
        <dbReference type="ARBA" id="ARBA00022771"/>
    </source>
</evidence>
<name>A7RQ72_NEMVE</name>
<dbReference type="Proteomes" id="UP000001593">
    <property type="component" value="Unassembled WGS sequence"/>
</dbReference>
<evidence type="ECO:0000256" key="11">
    <source>
        <dbReference type="ARBA" id="ARBA00031731"/>
    </source>
</evidence>
<keyword evidence="9" id="KW-0862">Zinc</keyword>
<keyword evidence="8" id="KW-0833">Ubl conjugation pathway</keyword>
<evidence type="ECO:0000256" key="6">
    <source>
        <dbReference type="ARBA" id="ARBA00022723"/>
    </source>
</evidence>
<comment type="subcellular location">
    <subcellularLocation>
        <location evidence="1">Nucleus</location>
    </subcellularLocation>
</comment>
<evidence type="ECO:0000256" key="9">
    <source>
        <dbReference type="ARBA" id="ARBA00022833"/>
    </source>
</evidence>
<gene>
    <name evidence="16" type="ORF">NEMVEDRAFT_v1g236535</name>
</gene>
<dbReference type="InterPro" id="IPR013083">
    <property type="entry name" value="Znf_RING/FYVE/PHD"/>
</dbReference>
<dbReference type="GO" id="GO:0030915">
    <property type="term" value="C:Smc5-Smc6 complex"/>
    <property type="evidence" value="ECO:0000318"/>
    <property type="project" value="GO_Central"/>
</dbReference>
<keyword evidence="7 13" id="KW-0863">Zinc-finger</keyword>
<dbReference type="OrthoDB" id="26899at2759"/>
<dbReference type="GO" id="GO:0061665">
    <property type="term" value="F:SUMO ligase activity"/>
    <property type="evidence" value="ECO:0000318"/>
    <property type="project" value="GO_Central"/>
</dbReference>
<dbReference type="OMA" id="NHHYDEG"/>
<evidence type="ECO:0000256" key="8">
    <source>
        <dbReference type="ARBA" id="ARBA00022786"/>
    </source>
</evidence>
<feature type="coiled-coil region" evidence="14">
    <location>
        <begin position="49"/>
        <end position="76"/>
    </location>
</feature>
<evidence type="ECO:0000256" key="4">
    <source>
        <dbReference type="ARBA" id="ARBA00020923"/>
    </source>
</evidence>
<evidence type="ECO:0000256" key="10">
    <source>
        <dbReference type="ARBA" id="ARBA00023242"/>
    </source>
</evidence>
<dbReference type="InParanoid" id="A7RQ72"/>
<feature type="domain" description="SP-RING-type" evidence="15">
    <location>
        <begin position="143"/>
        <end position="228"/>
    </location>
</feature>
<proteinExistence type="inferred from homology"/>
<evidence type="ECO:0000259" key="15">
    <source>
        <dbReference type="PROSITE" id="PS51044"/>
    </source>
</evidence>
<dbReference type="PANTHER" id="PTHR21330">
    <property type="entry name" value="E3 SUMO-PROTEIN LIGASE NSE2"/>
    <property type="match status" value="1"/>
</dbReference>